<organism evidence="1 2">
    <name type="scientific">Acanthoscelides obtectus</name>
    <name type="common">Bean weevil</name>
    <name type="synonym">Bruchus obtectus</name>
    <dbReference type="NCBI Taxonomy" id="200917"/>
    <lineage>
        <taxon>Eukaryota</taxon>
        <taxon>Metazoa</taxon>
        <taxon>Ecdysozoa</taxon>
        <taxon>Arthropoda</taxon>
        <taxon>Hexapoda</taxon>
        <taxon>Insecta</taxon>
        <taxon>Pterygota</taxon>
        <taxon>Neoptera</taxon>
        <taxon>Endopterygota</taxon>
        <taxon>Coleoptera</taxon>
        <taxon>Polyphaga</taxon>
        <taxon>Cucujiformia</taxon>
        <taxon>Chrysomeloidea</taxon>
        <taxon>Chrysomelidae</taxon>
        <taxon>Bruchinae</taxon>
        <taxon>Bruchini</taxon>
        <taxon>Acanthoscelides</taxon>
    </lineage>
</organism>
<protein>
    <submittedName>
        <fullName evidence="1">Uncharacterized protein</fullName>
    </submittedName>
</protein>
<keyword evidence="2" id="KW-1185">Reference proteome</keyword>
<evidence type="ECO:0000313" key="2">
    <source>
        <dbReference type="Proteomes" id="UP001152888"/>
    </source>
</evidence>
<dbReference type="AlphaFoldDB" id="A0A9P0JIX3"/>
<reference evidence="1" key="1">
    <citation type="submission" date="2022-03" db="EMBL/GenBank/DDBJ databases">
        <authorList>
            <person name="Sayadi A."/>
        </authorList>
    </citation>
    <scope>NUCLEOTIDE SEQUENCE</scope>
</reference>
<evidence type="ECO:0000313" key="1">
    <source>
        <dbReference type="EMBL" id="CAH1954259.1"/>
    </source>
</evidence>
<sequence>MVQQCYLCKIYKHQAGAESLKFHSTRKGEKGGCRPLDSRKTINFLRGWSYVPSILEKMRLFMEVRDKLDKRHSSGMRFLSSLILCLILQIICKSREARRLGLYIYLPFQSLVRGLLLKKGYSWMKRCITFLAHQMKSNMSILPQHYQHQKVIVLLKLLEYKNICLIRKKERGFCILPTQ</sequence>
<comment type="caution">
    <text evidence="1">The sequence shown here is derived from an EMBL/GenBank/DDBJ whole genome shotgun (WGS) entry which is preliminary data.</text>
</comment>
<proteinExistence type="predicted"/>
<accession>A0A9P0JIX3</accession>
<dbReference type="EMBL" id="CAKOFQ010006653">
    <property type="protein sequence ID" value="CAH1954259.1"/>
    <property type="molecule type" value="Genomic_DNA"/>
</dbReference>
<gene>
    <name evidence="1" type="ORF">ACAOBT_LOCUS450</name>
</gene>
<dbReference type="Proteomes" id="UP001152888">
    <property type="component" value="Unassembled WGS sequence"/>
</dbReference>
<name>A0A9P0JIX3_ACAOB</name>
<dbReference type="OrthoDB" id="7331812at2759"/>